<evidence type="ECO:0000313" key="1">
    <source>
        <dbReference type="EMBL" id="MFC3150589.1"/>
    </source>
</evidence>
<gene>
    <name evidence="1" type="ORF">ACFOEK_06105</name>
</gene>
<organism evidence="1 2">
    <name type="scientific">Litoribrevibacter euphylliae</name>
    <dbReference type="NCBI Taxonomy" id="1834034"/>
    <lineage>
        <taxon>Bacteria</taxon>
        <taxon>Pseudomonadati</taxon>
        <taxon>Pseudomonadota</taxon>
        <taxon>Gammaproteobacteria</taxon>
        <taxon>Oceanospirillales</taxon>
        <taxon>Oceanospirillaceae</taxon>
        <taxon>Litoribrevibacter</taxon>
    </lineage>
</organism>
<dbReference type="SUPFAM" id="SSF51735">
    <property type="entry name" value="NAD(P)-binding Rossmann-fold domains"/>
    <property type="match status" value="1"/>
</dbReference>
<dbReference type="EMBL" id="JBHRSZ010000002">
    <property type="protein sequence ID" value="MFC3150589.1"/>
    <property type="molecule type" value="Genomic_DNA"/>
</dbReference>
<name>A0ABV7H9L2_9GAMM</name>
<keyword evidence="2" id="KW-1185">Reference proteome</keyword>
<dbReference type="RefSeq" id="WP_386717658.1">
    <property type="nucleotide sequence ID" value="NZ_JBHRSZ010000002.1"/>
</dbReference>
<dbReference type="Proteomes" id="UP001595476">
    <property type="component" value="Unassembled WGS sequence"/>
</dbReference>
<evidence type="ECO:0000313" key="2">
    <source>
        <dbReference type="Proteomes" id="UP001595476"/>
    </source>
</evidence>
<protein>
    <submittedName>
        <fullName evidence="1">Dehydrogenase</fullName>
    </submittedName>
</protein>
<proteinExistence type="predicted"/>
<sequence>MKTVVSISLGSDALDYDFTTEFLGQKFRVVRIGTNKNIKKAEALIKKWQNEADVLGLGRVREHYHVGTKLFVQKTTKHLEDLVTEIPVTTGSQLRNILHEWAIRHTQISQGNFFNNSRVMFFNGIANYRAASVMNEYTDNLFFADPVIQLGMPKLLTSLNALELYATGTHPLNKWSPPHVLSPSVAPIKEWNKYILRKAAQKADVIAAGYEEIEQFTLEEMGGKTLLSSTITDERLARLREKGVNMVVDICPKIFDITVGINVIEALILAALNKQQGELNQDDFLEIMETLDVEPQILFPSGYKRTNRFAFVIHPLSQQYFKNAKPLDMVAKYSPPVVMDTVEKVMAYAPPFVYSHVKGIKSPTGVEAEGWLITVGGTPKEIMAHSPEFTYRRLLAAAKLAKRMGAQIMGLGAFTKVVGDAGITVAKRAPLPITTGNSYSASGALWAAADATRRLGLVDINKTGRVHGKAMVVGATGAIGSVCARLLAKAVDEVYMVAPETAKLLAMKETILKETPEATVHLSTHADKDLSEMDMVVTATSGAGKKILDIMKVKPGCVITDVARPLDIPASDVAKRPDVLVIESGEIELPGNVEMKNIGLPDNVAYACLAETIVLALEGRFENFTLGRNIEWEKVKEIYQMGLKHGMKLAAISGVNGVYTDEDIKRIRDFAIKKRAELNIDQPKVVPLKRRRNTTKKANSKTAIK</sequence>
<dbReference type="Gene3D" id="3.40.50.720">
    <property type="entry name" value="NAD(P)-binding Rossmann-like Domain"/>
    <property type="match status" value="1"/>
</dbReference>
<dbReference type="InterPro" id="IPR036291">
    <property type="entry name" value="NAD(P)-bd_dom_sf"/>
</dbReference>
<comment type="caution">
    <text evidence="1">The sequence shown here is derived from an EMBL/GenBank/DDBJ whole genome shotgun (WGS) entry which is preliminary data.</text>
</comment>
<accession>A0ABV7H9L2</accession>
<reference evidence="2" key="1">
    <citation type="journal article" date="2019" name="Int. J. Syst. Evol. Microbiol.">
        <title>The Global Catalogue of Microorganisms (GCM) 10K type strain sequencing project: providing services to taxonomists for standard genome sequencing and annotation.</title>
        <authorList>
            <consortium name="The Broad Institute Genomics Platform"/>
            <consortium name="The Broad Institute Genome Sequencing Center for Infectious Disease"/>
            <person name="Wu L."/>
            <person name="Ma J."/>
        </authorList>
    </citation>
    <scope>NUCLEOTIDE SEQUENCE [LARGE SCALE GENOMIC DNA]</scope>
    <source>
        <strain evidence="2">KCTC 52438</strain>
    </source>
</reference>